<accession>A0A9D4ICP0</accession>
<dbReference type="PANTHER" id="PTHR14187:SF5">
    <property type="entry name" value="HEAT SHOCK 70 KDA PROTEIN 12A"/>
    <property type="match status" value="1"/>
</dbReference>
<evidence type="ECO:0000313" key="1">
    <source>
        <dbReference type="EMBL" id="KAH3768965.1"/>
    </source>
</evidence>
<dbReference type="EMBL" id="JAIWYP010000009">
    <property type="protein sequence ID" value="KAH3768965.1"/>
    <property type="molecule type" value="Genomic_DNA"/>
</dbReference>
<dbReference type="Gene3D" id="3.30.420.40">
    <property type="match status" value="1"/>
</dbReference>
<sequence>MALVVGSIDFGTTFSGLAHSFIYDHQKDPTDVKAKNWNSGTFISCKAPTCVLINADGKTLEAFGYEAENKNAELATDQLHRDFYFFQTFKMTLYNKEGTIGKSTMLEDETGKKLKALTVFSLTIKYLIDDLMDILNKQIQNGVDKNDIHWVLTVPAIWNEHAKQFIRTAAREAGIKMGQLSLALEPEAASIYCRHVKMSRTAGSSSADISTLKSGSR</sequence>
<organism evidence="1 2">
    <name type="scientific">Dreissena polymorpha</name>
    <name type="common">Zebra mussel</name>
    <name type="synonym">Mytilus polymorpha</name>
    <dbReference type="NCBI Taxonomy" id="45954"/>
    <lineage>
        <taxon>Eukaryota</taxon>
        <taxon>Metazoa</taxon>
        <taxon>Spiralia</taxon>
        <taxon>Lophotrochozoa</taxon>
        <taxon>Mollusca</taxon>
        <taxon>Bivalvia</taxon>
        <taxon>Autobranchia</taxon>
        <taxon>Heteroconchia</taxon>
        <taxon>Euheterodonta</taxon>
        <taxon>Imparidentia</taxon>
        <taxon>Neoheterodontei</taxon>
        <taxon>Myida</taxon>
        <taxon>Dreissenoidea</taxon>
        <taxon>Dreissenidae</taxon>
        <taxon>Dreissena</taxon>
    </lineage>
</organism>
<protein>
    <recommendedName>
        <fullName evidence="3">Heat shock protein 70</fullName>
    </recommendedName>
</protein>
<dbReference type="Proteomes" id="UP000828390">
    <property type="component" value="Unassembled WGS sequence"/>
</dbReference>
<proteinExistence type="predicted"/>
<evidence type="ECO:0008006" key="3">
    <source>
        <dbReference type="Google" id="ProtNLM"/>
    </source>
</evidence>
<gene>
    <name evidence="1" type="ORF">DPMN_170186</name>
</gene>
<dbReference type="AlphaFoldDB" id="A0A9D4ICP0"/>
<dbReference type="PANTHER" id="PTHR14187">
    <property type="entry name" value="ALPHA KINASE/ELONGATION FACTOR 2 KINASE"/>
    <property type="match status" value="1"/>
</dbReference>
<comment type="caution">
    <text evidence="1">The sequence shown here is derived from an EMBL/GenBank/DDBJ whole genome shotgun (WGS) entry which is preliminary data.</text>
</comment>
<name>A0A9D4ICP0_DREPO</name>
<reference evidence="1" key="2">
    <citation type="submission" date="2020-11" db="EMBL/GenBank/DDBJ databases">
        <authorList>
            <person name="McCartney M.A."/>
            <person name="Auch B."/>
            <person name="Kono T."/>
            <person name="Mallez S."/>
            <person name="Becker A."/>
            <person name="Gohl D.M."/>
            <person name="Silverstein K.A.T."/>
            <person name="Koren S."/>
            <person name="Bechman K.B."/>
            <person name="Herman A."/>
            <person name="Abrahante J.E."/>
            <person name="Garbe J."/>
        </authorList>
    </citation>
    <scope>NUCLEOTIDE SEQUENCE</scope>
    <source>
        <strain evidence="1">Duluth1</strain>
        <tissue evidence="1">Whole animal</tissue>
    </source>
</reference>
<reference evidence="1" key="1">
    <citation type="journal article" date="2019" name="bioRxiv">
        <title>The Genome of the Zebra Mussel, Dreissena polymorpha: A Resource for Invasive Species Research.</title>
        <authorList>
            <person name="McCartney M.A."/>
            <person name="Auch B."/>
            <person name="Kono T."/>
            <person name="Mallez S."/>
            <person name="Zhang Y."/>
            <person name="Obille A."/>
            <person name="Becker A."/>
            <person name="Abrahante J.E."/>
            <person name="Garbe J."/>
            <person name="Badalamenti J.P."/>
            <person name="Herman A."/>
            <person name="Mangelson H."/>
            <person name="Liachko I."/>
            <person name="Sullivan S."/>
            <person name="Sone E.D."/>
            <person name="Koren S."/>
            <person name="Silverstein K.A.T."/>
            <person name="Beckman K.B."/>
            <person name="Gohl D.M."/>
        </authorList>
    </citation>
    <scope>NUCLEOTIDE SEQUENCE</scope>
    <source>
        <strain evidence="1">Duluth1</strain>
        <tissue evidence="1">Whole animal</tissue>
    </source>
</reference>
<dbReference type="SUPFAM" id="SSF53067">
    <property type="entry name" value="Actin-like ATPase domain"/>
    <property type="match status" value="1"/>
</dbReference>
<keyword evidence="2" id="KW-1185">Reference proteome</keyword>
<dbReference type="InterPro" id="IPR043129">
    <property type="entry name" value="ATPase_NBD"/>
</dbReference>
<evidence type="ECO:0000313" key="2">
    <source>
        <dbReference type="Proteomes" id="UP000828390"/>
    </source>
</evidence>